<dbReference type="GeneID" id="91284226"/>
<dbReference type="RefSeq" id="WP_062027310.1">
    <property type="nucleotide sequence ID" value="NZ_CP032427.1"/>
</dbReference>
<protein>
    <submittedName>
        <fullName evidence="1">Uncharacterized protein</fullName>
    </submittedName>
</protein>
<gene>
    <name evidence="1" type="ORF">DWG14_05364</name>
</gene>
<dbReference type="Proteomes" id="UP000265765">
    <property type="component" value="Chromosome"/>
</dbReference>
<reference evidence="1 2" key="1">
    <citation type="submission" date="2018-09" db="EMBL/GenBank/DDBJ databases">
        <title>Production of Trimethoprim by Streptomyces sp. 3E-1.</title>
        <authorList>
            <person name="Kang H.J."/>
            <person name="Kim S.B."/>
        </authorList>
    </citation>
    <scope>NUCLEOTIDE SEQUENCE [LARGE SCALE GENOMIC DNA]</scope>
    <source>
        <strain evidence="1 2">3E-1</strain>
    </source>
</reference>
<sequence length="79" mass="9138">MAVRKGTLPTEPHPLLSGVFTDWHAKAGALSALPGAPVVPDDRDARGRMWRRLRSRRVRYDRVGYHRLRPRRGRTTPRR</sequence>
<dbReference type="KEGG" id="sge:DWG14_05364"/>
<proteinExistence type="predicted"/>
<evidence type="ECO:0000313" key="1">
    <source>
        <dbReference type="EMBL" id="AYC41083.1"/>
    </source>
</evidence>
<evidence type="ECO:0000313" key="2">
    <source>
        <dbReference type="Proteomes" id="UP000265765"/>
    </source>
</evidence>
<dbReference type="AlphaFoldDB" id="A0AAI8L4A4"/>
<name>A0AAI8L4A4_9ACTN</name>
<organism evidence="1 2">
    <name type="scientific">Streptomyces griseorubiginosus</name>
    <dbReference type="NCBI Taxonomy" id="67304"/>
    <lineage>
        <taxon>Bacteria</taxon>
        <taxon>Bacillati</taxon>
        <taxon>Actinomycetota</taxon>
        <taxon>Actinomycetes</taxon>
        <taxon>Kitasatosporales</taxon>
        <taxon>Streptomycetaceae</taxon>
        <taxon>Streptomyces</taxon>
    </lineage>
</organism>
<accession>A0AAI8L4A4</accession>
<dbReference type="EMBL" id="CP032427">
    <property type="protein sequence ID" value="AYC41083.1"/>
    <property type="molecule type" value="Genomic_DNA"/>
</dbReference>